<accession>A0A3M7KY26</accession>
<evidence type="ECO:0000256" key="1">
    <source>
        <dbReference type="SAM" id="MobiDB-lite"/>
    </source>
</evidence>
<feature type="region of interest" description="Disordered" evidence="1">
    <location>
        <begin position="1"/>
        <end position="33"/>
    </location>
</feature>
<evidence type="ECO:0000313" key="3">
    <source>
        <dbReference type="EMBL" id="RMZ55421.1"/>
    </source>
</evidence>
<dbReference type="PANTHER" id="PTHR47477:SF8">
    <property type="entry name" value="TNF RECEPTOR-ASSOCIATED FACTOR HOMOLOG 1A"/>
    <property type="match status" value="1"/>
</dbReference>
<evidence type="ECO:0000313" key="4">
    <source>
        <dbReference type="Proteomes" id="UP000279271"/>
    </source>
</evidence>
<sequence>MSQARLREALSAGGPTTKDRGPPVSDGTLTVTPDTPEAVEWRSRRSIIDSIASCSTYLDDDDDASTNPGDLYGRFTWKIDKFSDINKRELRSNTFEVGNYKWYILVYPQGCDVANHLSLFLCVADYDKLLPGWSHFAQFTIAVVNRDPKASKYSDTLHRFCKKEHDWGWKKFMELGKVGEGFTVQDSLVIKAQVQILRDRPHRPFRCLDAQYRRELVRVYLSNVEGIARRFVEERRAWLARLLAPPAGASAGEGFRGFWAGLAPPARFELSCDAAGPLLKAAVKRFFNEKEVTSTLVMDGLVAGCKALEAAGRAFLAGGRYETPSGVLIDAVRGVFFFAGDVVAVLEALLGDALPPAPAPDRAAGDAAAGTRAAGEPDDVSRDSVERDERRLADLGRWIMETFAAAEIARLRLEAAWIEAETIKRQDALIREEELLSQEEQLKAALRSEQPQQRLDSAPGLESPGLDDFAHMGLINDLLE</sequence>
<organism evidence="3 4">
    <name type="scientific">Auxenochlorella protothecoides</name>
    <name type="common">Green microalga</name>
    <name type="synonym">Chlorella protothecoides</name>
    <dbReference type="NCBI Taxonomy" id="3075"/>
    <lineage>
        <taxon>Eukaryota</taxon>
        <taxon>Viridiplantae</taxon>
        <taxon>Chlorophyta</taxon>
        <taxon>core chlorophytes</taxon>
        <taxon>Trebouxiophyceae</taxon>
        <taxon>Chlorellales</taxon>
        <taxon>Chlorellaceae</taxon>
        <taxon>Auxenochlorella</taxon>
    </lineage>
</organism>
<evidence type="ECO:0000259" key="2">
    <source>
        <dbReference type="PROSITE" id="PS50144"/>
    </source>
</evidence>
<dbReference type="AlphaFoldDB" id="A0A3M7KY26"/>
<comment type="caution">
    <text evidence="3">The sequence shown here is derived from an EMBL/GenBank/DDBJ whole genome shotgun (WGS) entry which is preliminary data.</text>
</comment>
<dbReference type="EMBL" id="QOKY01000162">
    <property type="protein sequence ID" value="RMZ55421.1"/>
    <property type="molecule type" value="Genomic_DNA"/>
</dbReference>
<dbReference type="SMART" id="SM00061">
    <property type="entry name" value="MATH"/>
    <property type="match status" value="1"/>
</dbReference>
<feature type="domain" description="MATH" evidence="2">
    <location>
        <begin position="72"/>
        <end position="194"/>
    </location>
</feature>
<dbReference type="SUPFAM" id="SSF49599">
    <property type="entry name" value="TRAF domain-like"/>
    <property type="match status" value="1"/>
</dbReference>
<proteinExistence type="predicted"/>
<dbReference type="PANTHER" id="PTHR47477">
    <property type="entry name" value="TNF RECEPTOR-ASSOCIATED FACTOR HOMOLOG 1A"/>
    <property type="match status" value="1"/>
</dbReference>
<feature type="compositionally biased region" description="Low complexity" evidence="1">
    <location>
        <begin position="360"/>
        <end position="374"/>
    </location>
</feature>
<dbReference type="PROSITE" id="PS50144">
    <property type="entry name" value="MATH"/>
    <property type="match status" value="1"/>
</dbReference>
<dbReference type="Gene3D" id="2.60.210.10">
    <property type="entry name" value="Apoptosis, Tumor Necrosis Factor Receptor Associated Protein 2, Chain A"/>
    <property type="match status" value="1"/>
</dbReference>
<name>A0A3M7KY26_AUXPR</name>
<dbReference type="Pfam" id="PF22486">
    <property type="entry name" value="MATH_2"/>
    <property type="match status" value="1"/>
</dbReference>
<dbReference type="CDD" id="cd00121">
    <property type="entry name" value="MATH"/>
    <property type="match status" value="1"/>
</dbReference>
<dbReference type="Proteomes" id="UP000279271">
    <property type="component" value="Unassembled WGS sequence"/>
</dbReference>
<dbReference type="InterPro" id="IPR008974">
    <property type="entry name" value="TRAF-like"/>
</dbReference>
<feature type="region of interest" description="Disordered" evidence="1">
    <location>
        <begin position="446"/>
        <end position="466"/>
    </location>
</feature>
<protein>
    <recommendedName>
        <fullName evidence="2">MATH domain-containing protein</fullName>
    </recommendedName>
</protein>
<reference evidence="4" key="1">
    <citation type="journal article" date="2018" name="Algal Res.">
        <title>Characterization of plant carbon substrate utilization by Auxenochlorella protothecoides.</title>
        <authorList>
            <person name="Vogler B.W."/>
            <person name="Starkenburg S.R."/>
            <person name="Sudasinghe N."/>
            <person name="Schambach J.Y."/>
            <person name="Rollin J.A."/>
            <person name="Pattathil S."/>
            <person name="Barry A.N."/>
        </authorList>
    </citation>
    <scope>NUCLEOTIDE SEQUENCE [LARGE SCALE GENOMIC DNA]</scope>
    <source>
        <strain evidence="4">UTEX 25</strain>
    </source>
</reference>
<dbReference type="InterPro" id="IPR055327">
    <property type="entry name" value="TRAF1A/B"/>
</dbReference>
<gene>
    <name evidence="3" type="ORF">APUTEX25_003545</name>
</gene>
<dbReference type="InterPro" id="IPR002083">
    <property type="entry name" value="MATH/TRAF_dom"/>
</dbReference>
<feature type="region of interest" description="Disordered" evidence="1">
    <location>
        <begin position="360"/>
        <end position="386"/>
    </location>
</feature>